<name>A0A1Q2H073_9GAMM</name>
<reference evidence="1 2" key="1">
    <citation type="submission" date="2017-02" db="EMBL/GenBank/DDBJ databases">
        <title>Complete genome sequence of the cold-active Pseudoalteromonas aliena strain EH1 isolated from Arctic seawater.</title>
        <authorList>
            <person name="Kim E."/>
            <person name="Heo E."/>
            <person name="Kim H."/>
            <person name="Kim D."/>
        </authorList>
    </citation>
    <scope>NUCLEOTIDE SEQUENCE [LARGE SCALE GENOMIC DNA]</scope>
    <source>
        <strain evidence="1 2">EH1</strain>
    </source>
</reference>
<evidence type="ECO:0000313" key="1">
    <source>
        <dbReference type="EMBL" id="AQQ00767.1"/>
    </source>
</evidence>
<dbReference type="KEGG" id="paln:B0W48_13675"/>
<accession>A0A1Q2H073</accession>
<dbReference type="STRING" id="247523.B0W48_13675"/>
<dbReference type="EMBL" id="CP019628">
    <property type="protein sequence ID" value="AQQ00767.1"/>
    <property type="molecule type" value="Genomic_DNA"/>
</dbReference>
<dbReference type="Proteomes" id="UP000188243">
    <property type="component" value="Chromosome"/>
</dbReference>
<dbReference type="RefSeq" id="WP_077537446.1">
    <property type="nucleotide sequence ID" value="NZ_CP019628.1"/>
</dbReference>
<sequence length="178" mass="20926">MIVESSYWKLPLIESAKKFEELEELCELSERHFVQIEQDIFLGFYTIRKLIDASKITDKLKNKKIVLKSHPNKDKYVTLLNNHKLDEKYDFSVLNSEQRDLWFIASRLIHSYIFQISINDMGIFDGVLFTSDIDKTKKLYWLTSQEIISIFQEVGSNEVTKFEWSIDPESGQETMVAS</sequence>
<organism evidence="1 2">
    <name type="scientific">Pseudoalteromonas aliena</name>
    <dbReference type="NCBI Taxonomy" id="247523"/>
    <lineage>
        <taxon>Bacteria</taxon>
        <taxon>Pseudomonadati</taxon>
        <taxon>Pseudomonadota</taxon>
        <taxon>Gammaproteobacteria</taxon>
        <taxon>Alteromonadales</taxon>
        <taxon>Pseudoalteromonadaceae</taxon>
        <taxon>Pseudoalteromonas</taxon>
    </lineage>
</organism>
<dbReference type="AlphaFoldDB" id="A0A1Q2H073"/>
<protein>
    <submittedName>
        <fullName evidence="1">Uncharacterized protein</fullName>
    </submittedName>
</protein>
<proteinExistence type="predicted"/>
<evidence type="ECO:0000313" key="2">
    <source>
        <dbReference type="Proteomes" id="UP000188243"/>
    </source>
</evidence>
<gene>
    <name evidence="1" type="ORF">B0W48_13675</name>
</gene>